<evidence type="ECO:0000256" key="1">
    <source>
        <dbReference type="ARBA" id="ARBA00006594"/>
    </source>
</evidence>
<dbReference type="GO" id="GO:0043565">
    <property type="term" value="F:sequence-specific DNA binding"/>
    <property type="evidence" value="ECO:0007669"/>
    <property type="project" value="TreeGrafter"/>
</dbReference>
<evidence type="ECO:0000313" key="7">
    <source>
        <dbReference type="EMBL" id="AGS52424.1"/>
    </source>
</evidence>
<sequence>MPKKFNKLFEPFSGMAAISVAVAQDERSKQYYINDLNAPLISLLKTAIEEPNTLADKYNILWNKQFEYGNNHEQHFYDVRTQFNSGDRSPEKMLYLLARCAKGSVRYGKDGKFNQSPDKRRHGTTPQNIRNNVFAVSSLLKGKSKFSTLDYREIFEIAKSGDLVYMDPPYQGVSNSRDHRYFAGVSFDEFATAIEVLNKKNVDFLISYDGECGGKEYGEELPKSLGCKKILLNAGISTQATLLGKKATTFEALYVSRNLQLHVASISRQMSLWELAS</sequence>
<dbReference type="Gene3D" id="1.10.1020.10">
    <property type="entry name" value="Adenine-specific Methyltransferase, Domain 2"/>
    <property type="match status" value="1"/>
</dbReference>
<dbReference type="InterPro" id="IPR029063">
    <property type="entry name" value="SAM-dependent_MTases_sf"/>
</dbReference>
<dbReference type="EC" id="2.1.1.72" evidence="2"/>
<dbReference type="PIRSF" id="PIRSF000398">
    <property type="entry name" value="M_m6A_EcoRV"/>
    <property type="match status" value="1"/>
</dbReference>
<comment type="similarity">
    <text evidence="1">Belongs to the N(4)/N(6)-methyltransferase family.</text>
</comment>
<dbReference type="GO" id="GO:0032259">
    <property type="term" value="P:methylation"/>
    <property type="evidence" value="ECO:0007669"/>
    <property type="project" value="UniProtKB-KW"/>
</dbReference>
<evidence type="ECO:0000256" key="4">
    <source>
        <dbReference type="ARBA" id="ARBA00022679"/>
    </source>
</evidence>
<dbReference type="PROSITE" id="PS00092">
    <property type="entry name" value="N6_MTASE"/>
    <property type="match status" value="1"/>
</dbReference>
<dbReference type="GO" id="GO:0009007">
    <property type="term" value="F:site-specific DNA-methyltransferase (adenine-specific) activity"/>
    <property type="evidence" value="ECO:0007669"/>
    <property type="project" value="UniProtKB-EC"/>
</dbReference>
<keyword evidence="5" id="KW-0949">S-adenosyl-L-methionine</keyword>
<proteinExistence type="inferred from homology"/>
<dbReference type="EMBL" id="JQ844192">
    <property type="protein sequence ID" value="AGS52424.1"/>
    <property type="molecule type" value="Genomic_DNA"/>
</dbReference>
<evidence type="ECO:0000256" key="3">
    <source>
        <dbReference type="ARBA" id="ARBA00022603"/>
    </source>
</evidence>
<dbReference type="InterPro" id="IPR002052">
    <property type="entry name" value="DNA_methylase_N6_adenine_CS"/>
</dbReference>
<keyword evidence="3" id="KW-0489">Methyltransferase</keyword>
<dbReference type="PRINTS" id="PR00505">
    <property type="entry name" value="D12N6MTFRASE"/>
</dbReference>
<dbReference type="Gene3D" id="3.40.50.150">
    <property type="entry name" value="Vaccinia Virus protein VP39"/>
    <property type="match status" value="1"/>
</dbReference>
<keyword evidence="4" id="KW-0808">Transferase</keyword>
<dbReference type="PANTHER" id="PTHR30481:SF3">
    <property type="entry name" value="DNA ADENINE METHYLASE"/>
    <property type="match status" value="1"/>
</dbReference>
<dbReference type="InterPro" id="IPR023095">
    <property type="entry name" value="Ade_MeTrfase_dom_2"/>
</dbReference>
<reference evidence="7" key="1">
    <citation type="submission" date="2012-03" db="EMBL/GenBank/DDBJ databases">
        <title>Functional metagenomics reveals considerable lignocellulase gene clusters in the gut microbiome of a wood-feeding higher termite.</title>
        <authorList>
            <person name="Liu N."/>
        </authorList>
    </citation>
    <scope>NUCLEOTIDE SEQUENCE</scope>
</reference>
<evidence type="ECO:0000256" key="6">
    <source>
        <dbReference type="ARBA" id="ARBA00047942"/>
    </source>
</evidence>
<accession>A0A806KHG5</accession>
<name>A0A806KHG5_9BACT</name>
<evidence type="ECO:0000256" key="2">
    <source>
        <dbReference type="ARBA" id="ARBA00011900"/>
    </source>
</evidence>
<dbReference type="Pfam" id="PF02086">
    <property type="entry name" value="MethyltransfD12"/>
    <property type="match status" value="1"/>
</dbReference>
<comment type="catalytic activity">
    <reaction evidence="6">
        <text>a 2'-deoxyadenosine in DNA + S-adenosyl-L-methionine = an N(6)-methyl-2'-deoxyadenosine in DNA + S-adenosyl-L-homocysteine + H(+)</text>
        <dbReference type="Rhea" id="RHEA:15197"/>
        <dbReference type="Rhea" id="RHEA-COMP:12418"/>
        <dbReference type="Rhea" id="RHEA-COMP:12419"/>
        <dbReference type="ChEBI" id="CHEBI:15378"/>
        <dbReference type="ChEBI" id="CHEBI:57856"/>
        <dbReference type="ChEBI" id="CHEBI:59789"/>
        <dbReference type="ChEBI" id="CHEBI:90615"/>
        <dbReference type="ChEBI" id="CHEBI:90616"/>
        <dbReference type="EC" id="2.1.1.72"/>
    </reaction>
</comment>
<dbReference type="SUPFAM" id="SSF53335">
    <property type="entry name" value="S-adenosyl-L-methionine-dependent methyltransferases"/>
    <property type="match status" value="1"/>
</dbReference>
<dbReference type="GO" id="GO:1904047">
    <property type="term" value="F:S-adenosyl-L-methionine binding"/>
    <property type="evidence" value="ECO:0007669"/>
    <property type="project" value="TreeGrafter"/>
</dbReference>
<protein>
    <recommendedName>
        <fullName evidence="2">site-specific DNA-methyltransferase (adenine-specific)</fullName>
        <ecNumber evidence="2">2.1.1.72</ecNumber>
    </recommendedName>
</protein>
<dbReference type="PANTHER" id="PTHR30481">
    <property type="entry name" value="DNA ADENINE METHYLASE"/>
    <property type="match status" value="1"/>
</dbReference>
<dbReference type="AlphaFoldDB" id="A0A806KHG5"/>
<dbReference type="GO" id="GO:0006298">
    <property type="term" value="P:mismatch repair"/>
    <property type="evidence" value="ECO:0007669"/>
    <property type="project" value="TreeGrafter"/>
</dbReference>
<dbReference type="GO" id="GO:0009307">
    <property type="term" value="P:DNA restriction-modification system"/>
    <property type="evidence" value="ECO:0007669"/>
    <property type="project" value="InterPro"/>
</dbReference>
<evidence type="ECO:0000256" key="5">
    <source>
        <dbReference type="ARBA" id="ARBA00022691"/>
    </source>
</evidence>
<dbReference type="InterPro" id="IPR012327">
    <property type="entry name" value="MeTrfase_D12"/>
</dbReference>
<dbReference type="InterPro" id="IPR012263">
    <property type="entry name" value="M_m6A_EcoRV"/>
</dbReference>
<organism evidence="7">
    <name type="scientific">uncultured bacterium contig00085</name>
    <dbReference type="NCBI Taxonomy" id="1181558"/>
    <lineage>
        <taxon>Bacteria</taxon>
        <taxon>environmental samples</taxon>
    </lineage>
</organism>